<dbReference type="GO" id="GO:0007091">
    <property type="term" value="P:metaphase/anaphase transition of mitotic cell cycle"/>
    <property type="evidence" value="ECO:0007669"/>
    <property type="project" value="TreeGrafter"/>
</dbReference>
<evidence type="ECO:0000313" key="5">
    <source>
        <dbReference type="Proteomes" id="UP000249723"/>
    </source>
</evidence>
<accession>A0A2X0MRD8</accession>
<dbReference type="EMBL" id="FMWP01000052">
    <property type="protein sequence ID" value="SCZ94475.1"/>
    <property type="molecule type" value="Genomic_DNA"/>
</dbReference>
<dbReference type="Proteomes" id="UP000249723">
    <property type="component" value="Unassembled WGS sequence"/>
</dbReference>
<gene>
    <name evidence="4" type="ORF">BZ3500_MVSOF-1268-A1-R1_CHR12-2G03923</name>
</gene>
<evidence type="ECO:0000256" key="1">
    <source>
        <dbReference type="ARBA" id="ARBA00022618"/>
    </source>
</evidence>
<evidence type="ECO:0000313" key="4">
    <source>
        <dbReference type="EMBL" id="SCZ94475.1"/>
    </source>
</evidence>
<name>A0A2X0MRD8_9BASI</name>
<reference evidence="5" key="1">
    <citation type="submission" date="2016-10" db="EMBL/GenBank/DDBJ databases">
        <authorList>
            <person name="Jeantristanb JTB J.-T."/>
            <person name="Ricardo R."/>
        </authorList>
    </citation>
    <scope>NUCLEOTIDE SEQUENCE [LARGE SCALE GENOMIC DNA]</scope>
</reference>
<proteinExistence type="predicted"/>
<evidence type="ECO:0000256" key="3">
    <source>
        <dbReference type="ARBA" id="ARBA00023306"/>
    </source>
</evidence>
<protein>
    <submittedName>
        <fullName evidence="4">BZ3500_MvSof-1268-A1-R1_Chr12-2g03923 protein</fullName>
    </submittedName>
</protein>
<keyword evidence="5" id="KW-1185">Reference proteome</keyword>
<evidence type="ECO:0000256" key="2">
    <source>
        <dbReference type="ARBA" id="ARBA00022776"/>
    </source>
</evidence>
<organism evidence="4 5">
    <name type="scientific">Microbotryum saponariae</name>
    <dbReference type="NCBI Taxonomy" id="289078"/>
    <lineage>
        <taxon>Eukaryota</taxon>
        <taxon>Fungi</taxon>
        <taxon>Dikarya</taxon>
        <taxon>Basidiomycota</taxon>
        <taxon>Pucciniomycotina</taxon>
        <taxon>Microbotryomycetes</taxon>
        <taxon>Microbotryales</taxon>
        <taxon>Microbotryaceae</taxon>
        <taxon>Microbotryum</taxon>
    </lineage>
</organism>
<dbReference type="AlphaFoldDB" id="A0A2X0MRD8"/>
<dbReference type="PANTHER" id="PTHR12827">
    <property type="entry name" value="MEIOTIC CHECKPOINT REGULATOR TSG24 FAMILY MEMBER"/>
    <property type="match status" value="1"/>
</dbReference>
<keyword evidence="1" id="KW-0132">Cell division</keyword>
<dbReference type="STRING" id="289078.A0A2X0MRD8"/>
<dbReference type="PANTHER" id="PTHR12827:SF3">
    <property type="entry name" value="ANAPHASE-PROMOTING COMPLEX SUBUNIT 1"/>
    <property type="match status" value="1"/>
</dbReference>
<dbReference type="InterPro" id="IPR024990">
    <property type="entry name" value="Apc1"/>
</dbReference>
<keyword evidence="3" id="KW-0131">Cell cycle</keyword>
<dbReference type="OrthoDB" id="26401at2759"/>
<keyword evidence="2" id="KW-0498">Mitosis</keyword>
<dbReference type="GO" id="GO:0005680">
    <property type="term" value="C:anaphase-promoting complex"/>
    <property type="evidence" value="ECO:0007669"/>
    <property type="project" value="InterPro"/>
</dbReference>
<dbReference type="GO" id="GO:0051301">
    <property type="term" value="P:cell division"/>
    <property type="evidence" value="ECO:0007669"/>
    <property type="project" value="UniProtKB-KW"/>
</dbReference>
<sequence length="295" mass="32579">MCTVRQSVHILLAAAVLMFHRPSRVSRMTPAVRNLSLVAMDSLAHQHSTLQIGFPSCPLSNTAPLRASMARLEFGSVASQCARPVLRPANREQIARPRPHRLATSRPGSTCHAVLPRNPLRNDPARAVTRIPSDLRSQLNKIHYLDRLAPPTRCPPSNEGVTYGTHLASHMALGLLCAGSGQYTLGTSNTAVAALGSTWHPRLPTHTRKVFGTWNHVRLHGIWLSDPTEAQALSLYLVHHHAPSFSVLKQLSRVARTVREIVGLRLRTMGKRLEERTGTPSWSDDFGKSLLEAWQ</sequence>
<dbReference type="GO" id="GO:0070979">
    <property type="term" value="P:protein K11-linked ubiquitination"/>
    <property type="evidence" value="ECO:0007669"/>
    <property type="project" value="TreeGrafter"/>
</dbReference>
<dbReference type="GO" id="GO:0060090">
    <property type="term" value="F:molecular adaptor activity"/>
    <property type="evidence" value="ECO:0007669"/>
    <property type="project" value="TreeGrafter"/>
</dbReference>
<dbReference type="GO" id="GO:0031145">
    <property type="term" value="P:anaphase-promoting complex-dependent catabolic process"/>
    <property type="evidence" value="ECO:0007669"/>
    <property type="project" value="TreeGrafter"/>
</dbReference>